<keyword evidence="4" id="KW-1185">Reference proteome</keyword>
<dbReference type="STRING" id="1513793.SAMN06296036_12239"/>
<feature type="chain" id="PRO_5013232489" description="Polysaccharide lyase" evidence="2">
    <location>
        <begin position="25"/>
        <end position="306"/>
    </location>
</feature>
<evidence type="ECO:0000313" key="3">
    <source>
        <dbReference type="EMBL" id="SMF64460.1"/>
    </source>
</evidence>
<keyword evidence="2" id="KW-0732">Signal</keyword>
<dbReference type="InterPro" id="IPR013320">
    <property type="entry name" value="ConA-like_dom_sf"/>
</dbReference>
<dbReference type="SUPFAM" id="SSF49899">
    <property type="entry name" value="Concanavalin A-like lectins/glucanases"/>
    <property type="match status" value="1"/>
</dbReference>
<gene>
    <name evidence="3" type="ORF">SAMN06296036_12239</name>
</gene>
<evidence type="ECO:0000256" key="1">
    <source>
        <dbReference type="SAM" id="MobiDB-lite"/>
    </source>
</evidence>
<evidence type="ECO:0008006" key="5">
    <source>
        <dbReference type="Google" id="ProtNLM"/>
    </source>
</evidence>
<dbReference type="EMBL" id="FWZT01000022">
    <property type="protein sequence ID" value="SMF64460.1"/>
    <property type="molecule type" value="Genomic_DNA"/>
</dbReference>
<proteinExistence type="predicted"/>
<dbReference type="RefSeq" id="WP_132323357.1">
    <property type="nucleotide sequence ID" value="NZ_FWZT01000022.1"/>
</dbReference>
<dbReference type="Gene3D" id="2.60.120.200">
    <property type="match status" value="1"/>
</dbReference>
<dbReference type="OrthoDB" id="1164393at2"/>
<reference evidence="4" key="1">
    <citation type="submission" date="2017-04" db="EMBL/GenBank/DDBJ databases">
        <authorList>
            <person name="Varghese N."/>
            <person name="Submissions S."/>
        </authorList>
    </citation>
    <scope>NUCLEOTIDE SEQUENCE [LARGE SCALE GENOMIC DNA]</scope>
    <source>
        <strain evidence="4">RKEM611</strain>
    </source>
</reference>
<name>A0A1Y6CN16_9BACT</name>
<accession>A0A1Y6CN16</accession>
<evidence type="ECO:0000313" key="4">
    <source>
        <dbReference type="Proteomes" id="UP000192907"/>
    </source>
</evidence>
<feature type="compositionally biased region" description="Acidic residues" evidence="1">
    <location>
        <begin position="64"/>
        <end position="81"/>
    </location>
</feature>
<protein>
    <recommendedName>
        <fullName evidence="5">Polysaccharide lyase</fullName>
    </recommendedName>
</protein>
<dbReference type="Proteomes" id="UP000192907">
    <property type="component" value="Unassembled WGS sequence"/>
</dbReference>
<feature type="region of interest" description="Disordered" evidence="1">
    <location>
        <begin position="33"/>
        <end position="84"/>
    </location>
</feature>
<feature type="compositionally biased region" description="Low complexity" evidence="1">
    <location>
        <begin position="40"/>
        <end position="63"/>
    </location>
</feature>
<dbReference type="AlphaFoldDB" id="A0A1Y6CN16"/>
<organism evidence="3 4">
    <name type="scientific">Pseudobacteriovorax antillogorgiicola</name>
    <dbReference type="NCBI Taxonomy" id="1513793"/>
    <lineage>
        <taxon>Bacteria</taxon>
        <taxon>Pseudomonadati</taxon>
        <taxon>Bdellovibrionota</taxon>
        <taxon>Oligoflexia</taxon>
        <taxon>Oligoflexales</taxon>
        <taxon>Pseudobacteriovoracaceae</taxon>
        <taxon>Pseudobacteriovorax</taxon>
    </lineage>
</organism>
<evidence type="ECO:0000256" key="2">
    <source>
        <dbReference type="SAM" id="SignalP"/>
    </source>
</evidence>
<feature type="signal peptide" evidence="2">
    <location>
        <begin position="1"/>
        <end position="24"/>
    </location>
</feature>
<sequence>MQNYRNVGTLILILGLHLSCSSHVFNHAVPTTTDVNGRQSSQSNSEIKSSDSSSQYDDSSSSNDLDESDSETEETPSDMGEELAFGPCENPDYILCIDFEDVEPGSAPQDTELGLNVEVVDSAGKQSAKSLHFYTNNKGLTYQSSYLKAANIPGKHWGRLYYKIENVANPSNYTHITFVAATNPNGYEVRLADTVRDPSGKIQYLYNFPDDQGGKSSAYNWTFDDKWICVEWQVDSDKQIYEFYRMGEKVGDISGSVAGDHGGIPENYEALLIGGQVYQQGPDVSGWIDDVVISTSRINCSEPEVN</sequence>